<dbReference type="Proteomes" id="UP000319852">
    <property type="component" value="Chromosome"/>
</dbReference>
<dbReference type="EMBL" id="CP036263">
    <property type="protein sequence ID" value="QDT00701.1"/>
    <property type="molecule type" value="Genomic_DNA"/>
</dbReference>
<dbReference type="RefSeq" id="WP_145062369.1">
    <property type="nucleotide sequence ID" value="NZ_CP036263.1"/>
</dbReference>
<name>A0A517N0N5_9BACT</name>
<organism evidence="2 3">
    <name type="scientific">Adhaeretor mobilis</name>
    <dbReference type="NCBI Taxonomy" id="1930276"/>
    <lineage>
        <taxon>Bacteria</taxon>
        <taxon>Pseudomonadati</taxon>
        <taxon>Planctomycetota</taxon>
        <taxon>Planctomycetia</taxon>
        <taxon>Pirellulales</taxon>
        <taxon>Lacipirellulaceae</taxon>
        <taxon>Adhaeretor</taxon>
    </lineage>
</organism>
<sequence>MTDRERWIVYPLIFFALGAAIRDKLFRHVASKEVVCERLVADEIHCIGGINCRNVMVVDRDDPRLVLVQLGQGVKQPGDGGDASSLGLLVLRDSKGEAICGVTNDSLYVKSVVCESAQVVASRQSKTPLIQLGSVAAHDNRTGRTGEVGILSVNNQSYYGAPGQQFTPIVPRPQPTQPQQPGSPQPNTDIPAPAETSPDPELPKTEDAQVPAEEDSASQSQNLER</sequence>
<protein>
    <submittedName>
        <fullName evidence="2">Uncharacterized protein</fullName>
    </submittedName>
</protein>
<dbReference type="KEGG" id="amob:HG15A2_40410"/>
<evidence type="ECO:0000256" key="1">
    <source>
        <dbReference type="SAM" id="MobiDB-lite"/>
    </source>
</evidence>
<proteinExistence type="predicted"/>
<evidence type="ECO:0000313" key="2">
    <source>
        <dbReference type="EMBL" id="QDT00701.1"/>
    </source>
</evidence>
<evidence type="ECO:0000313" key="3">
    <source>
        <dbReference type="Proteomes" id="UP000319852"/>
    </source>
</evidence>
<accession>A0A517N0N5</accession>
<reference evidence="2 3" key="1">
    <citation type="submission" date="2019-02" db="EMBL/GenBank/DDBJ databases">
        <title>Deep-cultivation of Planctomycetes and their phenomic and genomic characterization uncovers novel biology.</title>
        <authorList>
            <person name="Wiegand S."/>
            <person name="Jogler M."/>
            <person name="Boedeker C."/>
            <person name="Pinto D."/>
            <person name="Vollmers J."/>
            <person name="Rivas-Marin E."/>
            <person name="Kohn T."/>
            <person name="Peeters S.H."/>
            <person name="Heuer A."/>
            <person name="Rast P."/>
            <person name="Oberbeckmann S."/>
            <person name="Bunk B."/>
            <person name="Jeske O."/>
            <person name="Meyerdierks A."/>
            <person name="Storesund J.E."/>
            <person name="Kallscheuer N."/>
            <person name="Luecker S."/>
            <person name="Lage O.M."/>
            <person name="Pohl T."/>
            <person name="Merkel B.J."/>
            <person name="Hornburger P."/>
            <person name="Mueller R.-W."/>
            <person name="Bruemmer F."/>
            <person name="Labrenz M."/>
            <person name="Spormann A.M."/>
            <person name="Op den Camp H."/>
            <person name="Overmann J."/>
            <person name="Amann R."/>
            <person name="Jetten M.S.M."/>
            <person name="Mascher T."/>
            <person name="Medema M.H."/>
            <person name="Devos D.P."/>
            <person name="Kaster A.-K."/>
            <person name="Ovreas L."/>
            <person name="Rohde M."/>
            <person name="Galperin M.Y."/>
            <person name="Jogler C."/>
        </authorList>
    </citation>
    <scope>NUCLEOTIDE SEQUENCE [LARGE SCALE GENOMIC DNA]</scope>
    <source>
        <strain evidence="2 3">HG15A2</strain>
    </source>
</reference>
<keyword evidence="3" id="KW-1185">Reference proteome</keyword>
<feature type="region of interest" description="Disordered" evidence="1">
    <location>
        <begin position="162"/>
        <end position="225"/>
    </location>
</feature>
<feature type="compositionally biased region" description="Pro residues" evidence="1">
    <location>
        <begin position="170"/>
        <end position="184"/>
    </location>
</feature>
<dbReference type="OrthoDB" id="292608at2"/>
<dbReference type="AlphaFoldDB" id="A0A517N0N5"/>
<gene>
    <name evidence="2" type="ORF">HG15A2_40410</name>
</gene>